<dbReference type="InterPro" id="IPR052019">
    <property type="entry name" value="F420H2_bilvrd_red/Heme_oxyg"/>
</dbReference>
<evidence type="ECO:0000256" key="1">
    <source>
        <dbReference type="ARBA" id="ARBA00023002"/>
    </source>
</evidence>
<dbReference type="GO" id="GO:0005829">
    <property type="term" value="C:cytosol"/>
    <property type="evidence" value="ECO:0007669"/>
    <property type="project" value="TreeGrafter"/>
</dbReference>
<dbReference type="Proteomes" id="UP000318380">
    <property type="component" value="Unassembled WGS sequence"/>
</dbReference>
<reference evidence="3 4" key="1">
    <citation type="submission" date="2019-06" db="EMBL/GenBank/DDBJ databases">
        <title>Sequencing the genomes of 1000 actinobacteria strains.</title>
        <authorList>
            <person name="Klenk H.-P."/>
        </authorList>
    </citation>
    <scope>NUCLEOTIDE SEQUENCE [LARGE SCALE GENOMIC DNA]</scope>
    <source>
        <strain evidence="3 4">DSM 24683</strain>
    </source>
</reference>
<evidence type="ECO:0000259" key="2">
    <source>
        <dbReference type="Pfam" id="PF01243"/>
    </source>
</evidence>
<sequence length="161" mass="17895">MTQEILDQRAAAVIDANKYMTLGTICADGTAWVTPVYFTPDGHSSYYWASSPESVHSRNLARDPRVSIVIHDSSVAIGKASAVYLTAIAELVPAEELEDRAAFYSSRYPELRGFEVDELREPEGLRLYRANSLDHWILIRGSDPDHGTGTGTDSRHQVWPT</sequence>
<keyword evidence="4" id="KW-1185">Reference proteome</keyword>
<dbReference type="EMBL" id="VIVK01000002">
    <property type="protein sequence ID" value="TWD75359.1"/>
    <property type="molecule type" value="Genomic_DNA"/>
</dbReference>
<feature type="domain" description="Pyridoxamine 5'-phosphate oxidase N-terminal" evidence="2">
    <location>
        <begin position="7"/>
        <end position="108"/>
    </location>
</feature>
<dbReference type="AlphaFoldDB" id="A0A561B979"/>
<organism evidence="3 4">
    <name type="scientific">Kribbella amoyensis</name>
    <dbReference type="NCBI Taxonomy" id="996641"/>
    <lineage>
        <taxon>Bacteria</taxon>
        <taxon>Bacillati</taxon>
        <taxon>Actinomycetota</taxon>
        <taxon>Actinomycetes</taxon>
        <taxon>Propionibacteriales</taxon>
        <taxon>Kribbellaceae</taxon>
        <taxon>Kribbella</taxon>
    </lineage>
</organism>
<evidence type="ECO:0000313" key="4">
    <source>
        <dbReference type="Proteomes" id="UP000318380"/>
    </source>
</evidence>
<dbReference type="Pfam" id="PF01243">
    <property type="entry name" value="PNPOx_N"/>
    <property type="match status" value="1"/>
</dbReference>
<name>A0A561B979_9ACTN</name>
<comment type="caution">
    <text evidence="3">The sequence shown here is derived from an EMBL/GenBank/DDBJ whole genome shotgun (WGS) entry which is preliminary data.</text>
</comment>
<dbReference type="SUPFAM" id="SSF50475">
    <property type="entry name" value="FMN-binding split barrel"/>
    <property type="match status" value="1"/>
</dbReference>
<dbReference type="InterPro" id="IPR012349">
    <property type="entry name" value="Split_barrel_FMN-bd"/>
</dbReference>
<accession>A0A561B979</accession>
<dbReference type="PANTHER" id="PTHR35176">
    <property type="entry name" value="HEME OXYGENASE HI_0854-RELATED"/>
    <property type="match status" value="1"/>
</dbReference>
<dbReference type="OrthoDB" id="9788889at2"/>
<dbReference type="RefSeq" id="WP_145814068.1">
    <property type="nucleotide sequence ID" value="NZ_VIVK01000002.1"/>
</dbReference>
<dbReference type="Gene3D" id="2.30.110.10">
    <property type="entry name" value="Electron Transport, Fmn-binding Protein, Chain A"/>
    <property type="match status" value="1"/>
</dbReference>
<dbReference type="GO" id="GO:0070967">
    <property type="term" value="F:coenzyme F420 binding"/>
    <property type="evidence" value="ECO:0007669"/>
    <property type="project" value="TreeGrafter"/>
</dbReference>
<protein>
    <submittedName>
        <fullName evidence="3">Nitroimidazol reductase NimA-like FMN-containing flavoprotein (Pyridoxamine 5'-phosphate oxidase superfamily)</fullName>
    </submittedName>
</protein>
<dbReference type="InterPro" id="IPR011576">
    <property type="entry name" value="Pyridox_Oxase_N"/>
</dbReference>
<gene>
    <name evidence="3" type="ORF">FB561_6797</name>
</gene>
<dbReference type="GO" id="GO:0016627">
    <property type="term" value="F:oxidoreductase activity, acting on the CH-CH group of donors"/>
    <property type="evidence" value="ECO:0007669"/>
    <property type="project" value="TreeGrafter"/>
</dbReference>
<proteinExistence type="predicted"/>
<dbReference type="PANTHER" id="PTHR35176:SF6">
    <property type="entry name" value="HEME OXYGENASE HI_0854-RELATED"/>
    <property type="match status" value="1"/>
</dbReference>
<keyword evidence="1" id="KW-0560">Oxidoreductase</keyword>
<evidence type="ECO:0000313" key="3">
    <source>
        <dbReference type="EMBL" id="TWD75359.1"/>
    </source>
</evidence>